<name>A0A7V3ZH52_DICTH</name>
<evidence type="ECO:0000259" key="1">
    <source>
        <dbReference type="Pfam" id="PF24199"/>
    </source>
</evidence>
<accession>A0A7V3ZH52</accession>
<feature type="domain" description="DUF7424" evidence="1">
    <location>
        <begin position="23"/>
        <end position="211"/>
    </location>
</feature>
<dbReference type="PROSITE" id="PS51257">
    <property type="entry name" value="PROKAR_LIPOPROTEIN"/>
    <property type="match status" value="1"/>
</dbReference>
<reference evidence="2" key="1">
    <citation type="journal article" date="2020" name="mSystems">
        <title>Genome- and Community-Level Interaction Insights into Carbon Utilization and Element Cycling Functions of Hydrothermarchaeota in Hydrothermal Sediment.</title>
        <authorList>
            <person name="Zhou Z."/>
            <person name="Liu Y."/>
            <person name="Xu W."/>
            <person name="Pan J."/>
            <person name="Luo Z.H."/>
            <person name="Li M."/>
        </authorList>
    </citation>
    <scope>NUCLEOTIDE SEQUENCE [LARGE SCALE GENOMIC DNA]</scope>
    <source>
        <strain evidence="2">SpSt-70</strain>
    </source>
</reference>
<dbReference type="InterPro" id="IPR055847">
    <property type="entry name" value="DUF7424"/>
</dbReference>
<comment type="caution">
    <text evidence="2">The sequence shown here is derived from an EMBL/GenBank/DDBJ whole genome shotgun (WGS) entry which is preliminary data.</text>
</comment>
<protein>
    <recommendedName>
        <fullName evidence="1">DUF7424 domain-containing protein</fullName>
    </recommendedName>
</protein>
<sequence>MKKFLLISLVLFSMFFLAGCNFEMNSEIYLSDVYGLLENPELSLFVPTTIKLEIVSEDNFKQYKDRITDILSDYFGEVSNIRYEEENLSGFYVGDIEVPLLLEKSLESIVSFSVDKVGNLIMNFDEENFNVLAKTILEEFFYSFDPKDLFFNITLINDMKRDINIEVQGVYINGRPYPFLEKIVLKNRQKLVITFSNVLKDYMIREGKVSFVKIYW</sequence>
<organism evidence="2">
    <name type="scientific">Dictyoglomus thermophilum</name>
    <dbReference type="NCBI Taxonomy" id="14"/>
    <lineage>
        <taxon>Bacteria</taxon>
        <taxon>Pseudomonadati</taxon>
        <taxon>Dictyoglomota</taxon>
        <taxon>Dictyoglomia</taxon>
        <taxon>Dictyoglomales</taxon>
        <taxon>Dictyoglomaceae</taxon>
        <taxon>Dictyoglomus</taxon>
    </lineage>
</organism>
<proteinExistence type="predicted"/>
<dbReference type="RefSeq" id="WP_149123324.1">
    <property type="nucleotide sequence ID" value="NZ_VTFL01000010.1"/>
</dbReference>
<gene>
    <name evidence="2" type="ORF">ENU78_00400</name>
</gene>
<dbReference type="Pfam" id="PF24199">
    <property type="entry name" value="DUF7424"/>
    <property type="match status" value="1"/>
</dbReference>
<dbReference type="EMBL" id="DTDV01000002">
    <property type="protein sequence ID" value="HGK22906.1"/>
    <property type="molecule type" value="Genomic_DNA"/>
</dbReference>
<evidence type="ECO:0000313" key="2">
    <source>
        <dbReference type="EMBL" id="HGK22906.1"/>
    </source>
</evidence>
<dbReference type="AlphaFoldDB" id="A0A7V3ZH52"/>